<dbReference type="InterPro" id="IPR036047">
    <property type="entry name" value="F-box-like_dom_sf"/>
</dbReference>
<keyword evidence="2" id="KW-1185">Reference proteome</keyword>
<gene>
    <name evidence="1" type="ORF">LTR36_004817</name>
</gene>
<reference evidence="1 2" key="1">
    <citation type="submission" date="2021-11" db="EMBL/GenBank/DDBJ databases">
        <title>Black yeast isolated from Biological Soil Crust.</title>
        <authorList>
            <person name="Kurbessoian T."/>
        </authorList>
    </citation>
    <scope>NUCLEOTIDE SEQUENCE [LARGE SCALE GENOMIC DNA]</scope>
    <source>
        <strain evidence="1 2">CCFEE 5522</strain>
    </source>
</reference>
<accession>A0AAV9JFY4</accession>
<evidence type="ECO:0000313" key="1">
    <source>
        <dbReference type="EMBL" id="KAK4543784.1"/>
    </source>
</evidence>
<evidence type="ECO:0008006" key="3">
    <source>
        <dbReference type="Google" id="ProtNLM"/>
    </source>
</evidence>
<evidence type="ECO:0000313" key="2">
    <source>
        <dbReference type="Proteomes" id="UP001324427"/>
    </source>
</evidence>
<organism evidence="1 2">
    <name type="scientific">Oleoguttula mirabilis</name>
    <dbReference type="NCBI Taxonomy" id="1507867"/>
    <lineage>
        <taxon>Eukaryota</taxon>
        <taxon>Fungi</taxon>
        <taxon>Dikarya</taxon>
        <taxon>Ascomycota</taxon>
        <taxon>Pezizomycotina</taxon>
        <taxon>Dothideomycetes</taxon>
        <taxon>Dothideomycetidae</taxon>
        <taxon>Mycosphaerellales</taxon>
        <taxon>Teratosphaeriaceae</taxon>
        <taxon>Oleoguttula</taxon>
    </lineage>
</organism>
<dbReference type="EMBL" id="JAVFHQ010000029">
    <property type="protein sequence ID" value="KAK4543784.1"/>
    <property type="molecule type" value="Genomic_DNA"/>
</dbReference>
<dbReference type="Proteomes" id="UP001324427">
    <property type="component" value="Unassembled WGS sequence"/>
</dbReference>
<dbReference type="SUPFAM" id="SSF81383">
    <property type="entry name" value="F-box domain"/>
    <property type="match status" value="1"/>
</dbReference>
<sequence length="233" mass="26728">MAADTHRSKRRKVTTRSATKEKADDVFNIPELLEAIFGSLPTEELVRCFRVNRLFQGTIFGSQKLKDLHQFRLPQPRTTINSFLLDHLVMPNYPRLRFIAGRIGYWRIHSMSLRKIRVSKVDDLTGIPCLLIERGDLLNAVRVSASAVEPIKLDVWMTKDPLARADYKFDWQPNGPMSGLFDALDTLPPRRSLPAVSTAGMDDRGLQVWRWVMKVGMGHLVTRDMLECLSRWP</sequence>
<name>A0AAV9JFY4_9PEZI</name>
<proteinExistence type="predicted"/>
<dbReference type="AlphaFoldDB" id="A0AAV9JFY4"/>
<comment type="caution">
    <text evidence="1">The sequence shown here is derived from an EMBL/GenBank/DDBJ whole genome shotgun (WGS) entry which is preliminary data.</text>
</comment>
<protein>
    <recommendedName>
        <fullName evidence="3">F-box domain-containing protein</fullName>
    </recommendedName>
</protein>